<dbReference type="SMART" id="SM00136">
    <property type="entry name" value="LamNT"/>
    <property type="match status" value="1"/>
</dbReference>
<dbReference type="Pfam" id="PF00053">
    <property type="entry name" value="EGF_laminin"/>
    <property type="match status" value="1"/>
</dbReference>
<dbReference type="FunFam" id="2.40.50.120:FF:000001">
    <property type="entry name" value="Netrin 1"/>
    <property type="match status" value="1"/>
</dbReference>
<dbReference type="OrthoDB" id="9972745at2759"/>
<dbReference type="Gene3D" id="2.10.25.10">
    <property type="entry name" value="Laminin"/>
    <property type="match status" value="2"/>
</dbReference>
<keyword evidence="7" id="KW-0677">Repeat</keyword>
<feature type="compositionally biased region" description="Basic and acidic residues" evidence="12">
    <location>
        <begin position="58"/>
        <end position="70"/>
    </location>
</feature>
<gene>
    <name evidence="17" type="primary">NTN1</name>
</gene>
<feature type="region of interest" description="Disordered" evidence="12">
    <location>
        <begin position="15"/>
        <end position="159"/>
    </location>
</feature>
<evidence type="ECO:0000256" key="9">
    <source>
        <dbReference type="ARBA" id="ARBA00023180"/>
    </source>
</evidence>
<reference evidence="17" key="1">
    <citation type="submission" date="2025-08" db="UniProtKB">
        <authorList>
            <consortium name="RefSeq"/>
        </authorList>
    </citation>
    <scope>IDENTIFICATION</scope>
</reference>
<dbReference type="RefSeq" id="XP_021561816.1">
    <property type="nucleotide sequence ID" value="XM_021706141.1"/>
</dbReference>
<dbReference type="PROSITE" id="PS01248">
    <property type="entry name" value="EGF_LAM_1"/>
    <property type="match status" value="1"/>
</dbReference>
<dbReference type="Proteomes" id="UP000189704">
    <property type="component" value="Unplaced"/>
</dbReference>
<sequence>MGGFLVGIRVFRPAPLLSSGVPGPTPQEPARQGAGRALLRAPRTPAGAAASSPPAAARRREEVSARRGPESRPGGDGQRPSALGELGPELRAEGGAQNKSPLRPPAPLAISIQSRPAPRTCRPGLRARESLTRVPSTGKSGESGTQAGAEGNRETGARDGSSFALRAWEMTRCLLRPPARHSCLNPRVRLGASVERVTAVLSSDPFSTRRRPECWAPTAYRVLGPVRGGAPSPLAERDPALRPQPEPHGLRRGSAPSRALEPPAPMSRKKQRFRHTGPRTGTTVEVRASSPSSRASDRSGEQAEVTSSSSSSRPRAACPQRHADENGHPRRCIPDFVNAAFGKDVRVSSTCGRPPARYCVVSERGEERLRSCHLCNASDPKKAHPPAFLTDLNNPHNLTCWQSENYLQFPHNVTLTLSLGKKFEVTYVSLQFCSPRPESMAISKSMDYGRTWVPFQFYSTQCRKMYNRPHRAPITKQNEQEAVCTDSHTDMRPLSGGLIAFSTLDGRPSAHDFDNSPVLQDWVTATDIRVAFSRLHTFGDENEDDSELARDSYFYAVSDLQVGGRCKCNGHAARCVRDRDDSLVCDCRHNTAGPECDRCKPFHYDRPWQRATAREWNECVACNCNLHARRCRFNMELYKLSGRKSGGVCLNCRHNTAGRHCHYCKEGYYRDMGKPITHRKACKACDCHPVGAAGKTCNQTTGQCPCKDGVTGITCNRCAKGYQQSRSPIAPCIKIPVAPPTTAASSVEEPEDCDSYCKASKGKLKINMKKYCKKDYAVQIHILKADKAGDWWKFTVNIISVYKQGTSRIRRGDQSLWIRSRDIACKCPKIKPLKKYLLLGNAEDSPDQSGIVADKSSLVIQWRDTWARRLRKFQQREKKGKCKKA</sequence>
<dbReference type="GeneID" id="103275054"/>
<proteinExistence type="predicted"/>
<dbReference type="PANTHER" id="PTHR10574:SF378">
    <property type="entry name" value="NETRIN-1"/>
    <property type="match status" value="1"/>
</dbReference>
<dbReference type="SMART" id="SM00643">
    <property type="entry name" value="C345C"/>
    <property type="match status" value="1"/>
</dbReference>
<dbReference type="GO" id="GO:0005604">
    <property type="term" value="C:basement membrane"/>
    <property type="evidence" value="ECO:0007669"/>
    <property type="project" value="TreeGrafter"/>
</dbReference>
<dbReference type="InterPro" id="IPR008979">
    <property type="entry name" value="Galactose-bd-like_sf"/>
</dbReference>
<dbReference type="GO" id="GO:0005737">
    <property type="term" value="C:cytoplasm"/>
    <property type="evidence" value="ECO:0007669"/>
    <property type="project" value="UniProtKB-SubCell"/>
</dbReference>
<accession>A0A3Q0DGL9</accession>
<keyword evidence="9" id="KW-0325">Glycoprotein</keyword>
<dbReference type="PROSITE" id="PS50189">
    <property type="entry name" value="NTR"/>
    <property type="match status" value="1"/>
</dbReference>
<evidence type="ECO:0000256" key="5">
    <source>
        <dbReference type="ARBA" id="ARBA00022525"/>
    </source>
</evidence>
<protein>
    <recommendedName>
        <fullName evidence="3">Netrin-1</fullName>
    </recommendedName>
</protein>
<evidence type="ECO:0000256" key="12">
    <source>
        <dbReference type="SAM" id="MobiDB-lite"/>
    </source>
</evidence>
<dbReference type="Pfam" id="PF01759">
    <property type="entry name" value="NTR"/>
    <property type="match status" value="1"/>
</dbReference>
<comment type="subcellular location">
    <subcellularLocation>
        <location evidence="1">Cytoplasm</location>
    </subcellularLocation>
    <subcellularLocation>
        <location evidence="2">Secreted</location>
    </subcellularLocation>
</comment>
<evidence type="ECO:0000259" key="14">
    <source>
        <dbReference type="PROSITE" id="PS50189"/>
    </source>
</evidence>
<dbReference type="GO" id="GO:0008045">
    <property type="term" value="P:motor neuron axon guidance"/>
    <property type="evidence" value="ECO:0007669"/>
    <property type="project" value="TreeGrafter"/>
</dbReference>
<evidence type="ECO:0000256" key="8">
    <source>
        <dbReference type="ARBA" id="ARBA00023157"/>
    </source>
</evidence>
<feature type="domain" description="NTR" evidence="14">
    <location>
        <begin position="753"/>
        <end position="882"/>
    </location>
</feature>
<dbReference type="CDD" id="cd00055">
    <property type="entry name" value="EGF_Lam"/>
    <property type="match status" value="3"/>
</dbReference>
<dbReference type="InterPro" id="IPR056863">
    <property type="entry name" value="LMN_ATRN_NET-like_EGF"/>
</dbReference>
<dbReference type="FunFam" id="2.10.25.10:FF:000081">
    <property type="entry name" value="Netrin 1"/>
    <property type="match status" value="1"/>
</dbReference>
<dbReference type="InterPro" id="IPR050440">
    <property type="entry name" value="Laminin/Netrin_ECM"/>
</dbReference>
<keyword evidence="4" id="KW-0963">Cytoplasm</keyword>
<dbReference type="PROSITE" id="PS51117">
    <property type="entry name" value="LAMININ_NTER"/>
    <property type="match status" value="1"/>
</dbReference>
<evidence type="ECO:0000256" key="10">
    <source>
        <dbReference type="ARBA" id="ARBA00023292"/>
    </source>
</evidence>
<organism evidence="16 17">
    <name type="scientific">Carlito syrichta</name>
    <name type="common">Philippine tarsier</name>
    <name type="synonym">Tarsius syrichta</name>
    <dbReference type="NCBI Taxonomy" id="1868482"/>
    <lineage>
        <taxon>Eukaryota</taxon>
        <taxon>Metazoa</taxon>
        <taxon>Chordata</taxon>
        <taxon>Craniata</taxon>
        <taxon>Vertebrata</taxon>
        <taxon>Euteleostomi</taxon>
        <taxon>Mammalia</taxon>
        <taxon>Eutheria</taxon>
        <taxon>Euarchontoglires</taxon>
        <taxon>Primates</taxon>
        <taxon>Haplorrhini</taxon>
        <taxon>Tarsiiformes</taxon>
        <taxon>Tarsiidae</taxon>
        <taxon>Carlito</taxon>
    </lineage>
</organism>
<feature type="disulfide bond" evidence="11">
    <location>
        <begin position="718"/>
        <end position="732"/>
    </location>
</feature>
<name>A0A3Q0DGL9_CARSF</name>
<feature type="disulfide bond" evidence="11">
    <location>
        <begin position="687"/>
        <end position="704"/>
    </location>
</feature>
<evidence type="ECO:0000313" key="16">
    <source>
        <dbReference type="Proteomes" id="UP000189704"/>
    </source>
</evidence>
<feature type="compositionally biased region" description="Basic residues" evidence="12">
    <location>
        <begin position="267"/>
        <end position="277"/>
    </location>
</feature>
<dbReference type="Pfam" id="PF24973">
    <property type="entry name" value="EGF_LMN_ATRN"/>
    <property type="match status" value="2"/>
</dbReference>
<evidence type="ECO:0000256" key="6">
    <source>
        <dbReference type="ARBA" id="ARBA00022729"/>
    </source>
</evidence>
<dbReference type="GO" id="GO:0005576">
    <property type="term" value="C:extracellular region"/>
    <property type="evidence" value="ECO:0007669"/>
    <property type="project" value="UniProtKB-SubCell"/>
</dbReference>
<dbReference type="FunFam" id="2.10.25.10:FF:000048">
    <property type="entry name" value="Netrin 3"/>
    <property type="match status" value="1"/>
</dbReference>
<keyword evidence="16" id="KW-1185">Reference proteome</keyword>
<evidence type="ECO:0000259" key="13">
    <source>
        <dbReference type="PROSITE" id="PS50027"/>
    </source>
</evidence>
<evidence type="ECO:0000256" key="7">
    <source>
        <dbReference type="ARBA" id="ARBA00022737"/>
    </source>
</evidence>
<dbReference type="SUPFAM" id="SSF57196">
    <property type="entry name" value="EGF/Laminin"/>
    <property type="match status" value="3"/>
</dbReference>
<dbReference type="AlphaFoldDB" id="A0A3Q0DGL9"/>
<dbReference type="InterPro" id="IPR018933">
    <property type="entry name" value="Netrin_module_non-TIMP"/>
</dbReference>
<keyword evidence="6" id="KW-0732">Signal</keyword>
<dbReference type="PANTHER" id="PTHR10574">
    <property type="entry name" value="NETRIN/LAMININ-RELATED"/>
    <property type="match status" value="1"/>
</dbReference>
<dbReference type="CTD" id="9423"/>
<evidence type="ECO:0000313" key="17">
    <source>
        <dbReference type="RefSeq" id="XP_021561816.1"/>
    </source>
</evidence>
<feature type="disulfide bond" evidence="11">
    <location>
        <begin position="706"/>
        <end position="715"/>
    </location>
</feature>
<dbReference type="STRING" id="1868482.ENSTSYP00000009884"/>
<evidence type="ECO:0000256" key="4">
    <source>
        <dbReference type="ARBA" id="ARBA00022490"/>
    </source>
</evidence>
<evidence type="ECO:0000256" key="1">
    <source>
        <dbReference type="ARBA" id="ARBA00004496"/>
    </source>
</evidence>
<feature type="region of interest" description="Disordered" evidence="12">
    <location>
        <begin position="223"/>
        <end position="331"/>
    </location>
</feature>
<dbReference type="InterPro" id="IPR008211">
    <property type="entry name" value="Laminin_N"/>
</dbReference>
<dbReference type="GO" id="GO:0009887">
    <property type="term" value="P:animal organ morphogenesis"/>
    <property type="evidence" value="ECO:0007669"/>
    <property type="project" value="TreeGrafter"/>
</dbReference>
<dbReference type="FunFam" id="2.60.120.260:FF:000015">
    <property type="entry name" value="Netrin 1"/>
    <property type="match status" value="1"/>
</dbReference>
<dbReference type="InterPro" id="IPR001134">
    <property type="entry name" value="Netrin_domain"/>
</dbReference>
<dbReference type="SUPFAM" id="SSF49785">
    <property type="entry name" value="Galactose-binding domain-like"/>
    <property type="match status" value="1"/>
</dbReference>
<dbReference type="GO" id="GO:0009888">
    <property type="term" value="P:tissue development"/>
    <property type="evidence" value="ECO:0007669"/>
    <property type="project" value="TreeGrafter"/>
</dbReference>
<feature type="domain" description="Laminin EGF-like" evidence="13">
    <location>
        <begin position="685"/>
        <end position="734"/>
    </location>
</feature>
<feature type="disulfide bond" evidence="11">
    <location>
        <begin position="685"/>
        <end position="697"/>
    </location>
</feature>
<keyword evidence="5" id="KW-0964">Secreted</keyword>
<keyword evidence="10 11" id="KW-0424">Laminin EGF-like domain</keyword>
<dbReference type="GO" id="GO:0016358">
    <property type="term" value="P:dendrite development"/>
    <property type="evidence" value="ECO:0007669"/>
    <property type="project" value="TreeGrafter"/>
</dbReference>
<evidence type="ECO:0000256" key="11">
    <source>
        <dbReference type="PROSITE-ProRule" id="PRU00460"/>
    </source>
</evidence>
<evidence type="ECO:0000256" key="3">
    <source>
        <dbReference type="ARBA" id="ARBA00015919"/>
    </source>
</evidence>
<dbReference type="PROSITE" id="PS50027">
    <property type="entry name" value="EGF_LAM_2"/>
    <property type="match status" value="1"/>
</dbReference>
<dbReference type="Gene3D" id="2.60.120.260">
    <property type="entry name" value="Galactose-binding domain-like"/>
    <property type="match status" value="1"/>
</dbReference>
<feature type="domain" description="Laminin N-terminal" evidence="15">
    <location>
        <begin position="328"/>
        <end position="565"/>
    </location>
</feature>
<dbReference type="SUPFAM" id="SSF50242">
    <property type="entry name" value="TIMP-like"/>
    <property type="match status" value="1"/>
</dbReference>
<evidence type="ECO:0000256" key="2">
    <source>
        <dbReference type="ARBA" id="ARBA00004613"/>
    </source>
</evidence>
<keyword evidence="8 11" id="KW-1015">Disulfide bond</keyword>
<dbReference type="CDD" id="cd03579">
    <property type="entry name" value="NTR_netrin-1_like"/>
    <property type="match status" value="1"/>
</dbReference>
<dbReference type="Pfam" id="PF00055">
    <property type="entry name" value="Laminin_N"/>
    <property type="match status" value="1"/>
</dbReference>
<dbReference type="SMART" id="SM00180">
    <property type="entry name" value="EGF_Lam"/>
    <property type="match status" value="3"/>
</dbReference>
<dbReference type="InterPro" id="IPR002049">
    <property type="entry name" value="LE_dom"/>
</dbReference>
<feature type="compositionally biased region" description="Polar residues" evidence="12">
    <location>
        <begin position="133"/>
        <end position="146"/>
    </location>
</feature>
<feature type="compositionally biased region" description="Low complexity" evidence="12">
    <location>
        <begin position="29"/>
        <end position="56"/>
    </location>
</feature>
<dbReference type="KEGG" id="csyr:103275054"/>
<dbReference type="InterPro" id="IPR008993">
    <property type="entry name" value="TIMP-like_OB-fold"/>
</dbReference>
<dbReference type="Gene3D" id="2.40.50.120">
    <property type="match status" value="1"/>
</dbReference>
<evidence type="ECO:0000259" key="15">
    <source>
        <dbReference type="PROSITE" id="PS51117"/>
    </source>
</evidence>